<comment type="subcellular location">
    <subcellularLocation>
        <location evidence="1">Cell membrane</location>
        <topology evidence="1">Multi-pass membrane protein</topology>
    </subcellularLocation>
</comment>
<keyword evidence="2" id="KW-0813">Transport</keyword>
<dbReference type="AlphaFoldDB" id="A0A9D1PUE2"/>
<name>A0A9D1PUE2_9SPIO</name>
<accession>A0A9D1PUE2</accession>
<keyword evidence="6 7" id="KW-0472">Membrane</keyword>
<reference evidence="8" key="2">
    <citation type="submission" date="2021-04" db="EMBL/GenBank/DDBJ databases">
        <authorList>
            <person name="Gilroy R."/>
        </authorList>
    </citation>
    <scope>NUCLEOTIDE SEQUENCE</scope>
    <source>
        <strain evidence="8">Gambia11-129</strain>
    </source>
</reference>
<dbReference type="Proteomes" id="UP000823936">
    <property type="component" value="Unassembled WGS sequence"/>
</dbReference>
<evidence type="ECO:0000256" key="6">
    <source>
        <dbReference type="ARBA" id="ARBA00023136"/>
    </source>
</evidence>
<dbReference type="GO" id="GO:0042910">
    <property type="term" value="F:xenobiotic transmembrane transporter activity"/>
    <property type="evidence" value="ECO:0007669"/>
    <property type="project" value="InterPro"/>
</dbReference>
<feature type="transmembrane region" description="Helical" evidence="7">
    <location>
        <begin position="325"/>
        <end position="345"/>
    </location>
</feature>
<evidence type="ECO:0000313" key="9">
    <source>
        <dbReference type="Proteomes" id="UP000823936"/>
    </source>
</evidence>
<reference evidence="8" key="1">
    <citation type="journal article" date="2021" name="PeerJ">
        <title>Extensive microbial diversity within the chicken gut microbiome revealed by metagenomics and culture.</title>
        <authorList>
            <person name="Gilroy R."/>
            <person name="Ravi A."/>
            <person name="Getino M."/>
            <person name="Pursley I."/>
            <person name="Horton D.L."/>
            <person name="Alikhan N.F."/>
            <person name="Baker D."/>
            <person name="Gharbi K."/>
            <person name="Hall N."/>
            <person name="Watson M."/>
            <person name="Adriaenssens E.M."/>
            <person name="Foster-Nyarko E."/>
            <person name="Jarju S."/>
            <person name="Secka A."/>
            <person name="Antonio M."/>
            <person name="Oren A."/>
            <person name="Chaudhuri R.R."/>
            <person name="La Ragione R."/>
            <person name="Hildebrand F."/>
            <person name="Pallen M.J."/>
        </authorList>
    </citation>
    <scope>NUCLEOTIDE SEQUENCE</scope>
    <source>
        <strain evidence="8">Gambia11-129</strain>
    </source>
</reference>
<dbReference type="InterPro" id="IPR051327">
    <property type="entry name" value="MATE_MepA_subfamily"/>
</dbReference>
<sequence>MLDEKRLDLFENAKISKAVLTLTIPTILSSLVMVLYNLADTFFVGMLSDPVENAAVTLAAPVLLAFNAVNNLFGVGTSYMMSSSLGRKDYDTVKRSSVFGFYASLFLSLLFSVFSYFCMDSLLVMLGADSVTAEATEGYLFWTVSIGAPFSIINVVMAYLVRSEGSAMHASIGTISGCILNMILDPFFILPWGLGMKAEGAGLATCISNVFACMYFLTYIFLKRKSTFVCVNIKYLTLRKNIVKGICAVGIPSSIQNLLNVTGMTILNNFTAAFGASAVAAMGIAQKINQVPTNMNFGLSQGIMPILSYSWAAGNGERFKKSYMFTIRMSLAFMLLMMTLFLMFAPQLTEIFMDNDEIVKTGSSLLRGFCLALPFLTLDFISVGLFQSTGKGHYSLLFAICRKIVLEIPLLIILNRIYPLFGLSFAQPVAELVLAILAIIFVRRVFKEIDKKSMIA</sequence>
<dbReference type="NCBIfam" id="TIGR00797">
    <property type="entry name" value="matE"/>
    <property type="match status" value="1"/>
</dbReference>
<dbReference type="InterPro" id="IPR002528">
    <property type="entry name" value="MATE_fam"/>
</dbReference>
<dbReference type="GO" id="GO:0015297">
    <property type="term" value="F:antiporter activity"/>
    <property type="evidence" value="ECO:0007669"/>
    <property type="project" value="InterPro"/>
</dbReference>
<keyword evidence="4 7" id="KW-0812">Transmembrane</keyword>
<protein>
    <submittedName>
        <fullName evidence="8">MATE family efflux transporter</fullName>
    </submittedName>
</protein>
<feature type="transmembrane region" description="Helical" evidence="7">
    <location>
        <begin position="200"/>
        <end position="222"/>
    </location>
</feature>
<evidence type="ECO:0000313" key="8">
    <source>
        <dbReference type="EMBL" id="HIV99415.1"/>
    </source>
</evidence>
<evidence type="ECO:0000256" key="7">
    <source>
        <dbReference type="SAM" id="Phobius"/>
    </source>
</evidence>
<feature type="transmembrane region" description="Helical" evidence="7">
    <location>
        <begin position="139"/>
        <end position="160"/>
    </location>
</feature>
<evidence type="ECO:0000256" key="3">
    <source>
        <dbReference type="ARBA" id="ARBA00022475"/>
    </source>
</evidence>
<dbReference type="PANTHER" id="PTHR43823:SF3">
    <property type="entry name" value="MULTIDRUG EXPORT PROTEIN MEPA"/>
    <property type="match status" value="1"/>
</dbReference>
<feature type="transmembrane region" description="Helical" evidence="7">
    <location>
        <begin position="58"/>
        <end position="79"/>
    </location>
</feature>
<organism evidence="8 9">
    <name type="scientific">Candidatus Ornithospirochaeta avicola</name>
    <dbReference type="NCBI Taxonomy" id="2840896"/>
    <lineage>
        <taxon>Bacteria</taxon>
        <taxon>Pseudomonadati</taxon>
        <taxon>Spirochaetota</taxon>
        <taxon>Spirochaetia</taxon>
        <taxon>Spirochaetales</taxon>
        <taxon>Spirochaetaceae</taxon>
        <taxon>Spirochaetaceae incertae sedis</taxon>
        <taxon>Candidatus Ornithospirochaeta</taxon>
    </lineage>
</organism>
<dbReference type="PANTHER" id="PTHR43823">
    <property type="entry name" value="SPORULATION PROTEIN YKVU"/>
    <property type="match status" value="1"/>
</dbReference>
<evidence type="ECO:0000256" key="2">
    <source>
        <dbReference type="ARBA" id="ARBA00022448"/>
    </source>
</evidence>
<gene>
    <name evidence="8" type="ORF">IAB12_06545</name>
</gene>
<feature type="transmembrane region" description="Helical" evidence="7">
    <location>
        <begin position="365"/>
        <end position="386"/>
    </location>
</feature>
<feature type="transmembrane region" description="Helical" evidence="7">
    <location>
        <begin position="20"/>
        <end position="38"/>
    </location>
</feature>
<feature type="transmembrane region" description="Helical" evidence="7">
    <location>
        <begin position="172"/>
        <end position="194"/>
    </location>
</feature>
<proteinExistence type="predicted"/>
<keyword evidence="3" id="KW-1003">Cell membrane</keyword>
<dbReference type="Pfam" id="PF01554">
    <property type="entry name" value="MatE"/>
    <property type="match status" value="2"/>
</dbReference>
<evidence type="ECO:0000256" key="4">
    <source>
        <dbReference type="ARBA" id="ARBA00022692"/>
    </source>
</evidence>
<feature type="transmembrane region" description="Helical" evidence="7">
    <location>
        <begin position="393"/>
        <end position="414"/>
    </location>
</feature>
<keyword evidence="5 7" id="KW-1133">Transmembrane helix</keyword>
<comment type="caution">
    <text evidence="8">The sequence shown here is derived from an EMBL/GenBank/DDBJ whole genome shotgun (WGS) entry which is preliminary data.</text>
</comment>
<feature type="transmembrane region" description="Helical" evidence="7">
    <location>
        <begin position="265"/>
        <end position="285"/>
    </location>
</feature>
<evidence type="ECO:0000256" key="1">
    <source>
        <dbReference type="ARBA" id="ARBA00004651"/>
    </source>
</evidence>
<dbReference type="PIRSF" id="PIRSF006603">
    <property type="entry name" value="DinF"/>
    <property type="match status" value="1"/>
</dbReference>
<feature type="transmembrane region" description="Helical" evidence="7">
    <location>
        <begin position="420"/>
        <end position="442"/>
    </location>
</feature>
<dbReference type="EMBL" id="DXHU01000023">
    <property type="protein sequence ID" value="HIV99415.1"/>
    <property type="molecule type" value="Genomic_DNA"/>
</dbReference>
<dbReference type="GO" id="GO:0005886">
    <property type="term" value="C:plasma membrane"/>
    <property type="evidence" value="ECO:0007669"/>
    <property type="project" value="UniProtKB-SubCell"/>
</dbReference>
<evidence type="ECO:0000256" key="5">
    <source>
        <dbReference type="ARBA" id="ARBA00022989"/>
    </source>
</evidence>
<dbReference type="InterPro" id="IPR048279">
    <property type="entry name" value="MdtK-like"/>
</dbReference>
<feature type="transmembrane region" description="Helical" evidence="7">
    <location>
        <begin position="99"/>
        <end position="119"/>
    </location>
</feature>